<comment type="caution">
    <text evidence="7">The sequence shown here is derived from an EMBL/GenBank/DDBJ whole genome shotgun (WGS) entry which is preliminary data.</text>
</comment>
<evidence type="ECO:0000256" key="6">
    <source>
        <dbReference type="SAM" id="SignalP"/>
    </source>
</evidence>
<keyword evidence="2" id="KW-0645">Protease</keyword>
<protein>
    <recommendedName>
        <fullName evidence="9">Dipeptidyl peptidase 2</fullName>
    </recommendedName>
</protein>
<dbReference type="Proteomes" id="UP001642483">
    <property type="component" value="Unassembled WGS sequence"/>
</dbReference>
<dbReference type="Pfam" id="PF05577">
    <property type="entry name" value="Peptidase_S28"/>
    <property type="match status" value="1"/>
</dbReference>
<evidence type="ECO:0000256" key="2">
    <source>
        <dbReference type="ARBA" id="ARBA00022670"/>
    </source>
</evidence>
<evidence type="ECO:0000256" key="3">
    <source>
        <dbReference type="ARBA" id="ARBA00022729"/>
    </source>
</evidence>
<feature type="signal peptide" evidence="6">
    <location>
        <begin position="1"/>
        <end position="19"/>
    </location>
</feature>
<dbReference type="PANTHER" id="PTHR11010">
    <property type="entry name" value="PROTEASE S28 PRO-X CARBOXYPEPTIDASE-RELATED"/>
    <property type="match status" value="1"/>
</dbReference>
<dbReference type="PANTHER" id="PTHR11010:SF107">
    <property type="entry name" value="DIPEPTIDYL PEPTIDASE 2"/>
    <property type="match status" value="1"/>
</dbReference>
<evidence type="ECO:0008006" key="9">
    <source>
        <dbReference type="Google" id="ProtNLM"/>
    </source>
</evidence>
<dbReference type="EMBL" id="CAWYQH010000013">
    <property type="protein sequence ID" value="CAK8675027.1"/>
    <property type="molecule type" value="Genomic_DNA"/>
</dbReference>
<accession>A0ABP0F5R0</accession>
<feature type="chain" id="PRO_5045041277" description="Dipeptidyl peptidase 2" evidence="6">
    <location>
        <begin position="20"/>
        <end position="494"/>
    </location>
</feature>
<dbReference type="InterPro" id="IPR008758">
    <property type="entry name" value="Peptidase_S28"/>
</dbReference>
<evidence type="ECO:0000256" key="5">
    <source>
        <dbReference type="ARBA" id="ARBA00023180"/>
    </source>
</evidence>
<evidence type="ECO:0000313" key="7">
    <source>
        <dbReference type="EMBL" id="CAK8675027.1"/>
    </source>
</evidence>
<evidence type="ECO:0000313" key="8">
    <source>
        <dbReference type="Proteomes" id="UP001642483"/>
    </source>
</evidence>
<dbReference type="SUPFAM" id="SSF53474">
    <property type="entry name" value="alpha/beta-Hydrolases"/>
    <property type="match status" value="1"/>
</dbReference>
<name>A0ABP0F5R0_CLALP</name>
<keyword evidence="3 6" id="KW-0732">Signal</keyword>
<keyword evidence="4" id="KW-0378">Hydrolase</keyword>
<evidence type="ECO:0000256" key="1">
    <source>
        <dbReference type="ARBA" id="ARBA00011079"/>
    </source>
</evidence>
<comment type="similarity">
    <text evidence="1">Belongs to the peptidase S28 family.</text>
</comment>
<dbReference type="InterPro" id="IPR029058">
    <property type="entry name" value="AB_hydrolase_fold"/>
</dbReference>
<dbReference type="Gene3D" id="1.20.120.980">
    <property type="entry name" value="Serine carboxypeptidase S28, SKS domain"/>
    <property type="match status" value="1"/>
</dbReference>
<proteinExistence type="inferred from homology"/>
<dbReference type="InterPro" id="IPR042269">
    <property type="entry name" value="Ser_carbopepase_S28_SKS"/>
</dbReference>
<dbReference type="Gene3D" id="3.40.50.1820">
    <property type="entry name" value="alpha/beta hydrolase"/>
    <property type="match status" value="1"/>
</dbReference>
<sequence>MSHLYILIFFLSLLICTSCKSVTFNKNVPLEPTFEEHHFDQRIDHFNFQTVGEQKYKQRYLITVQYWKKSEGPIFFYTGNEGDIYGFQKASGFLTDLASQMHAMVVFAEHRYYGTSLPFGNDSFTDDHVGFLTVEQALADYAYLIKYLKQQYAALNSPVIAFGGSYGGQLAAYIRIKYPNLVAGSLAASAPLYWITGFGDRHGFWKSVTEQFGKHSDACVNRIKEGFAETASHASMNKFAEISQAFKTCQPVTSKSLNHLYGWVRNSFTDLAMMNYPYPTSLLAPLPGYPVNIACDMINAGKTAMEGLAAGASLFYNGSASAENSNAVQCFDIYKEYIECADPTGCGLGNDAKAWNYQACTEINLPGGSNNETDMFPSLPFTLEMRDQYCKENLHTTPRNDWLAINYWTENLKLASNIIFSNGDLDPWGNGGILQDLSPTLQAITVVGGAHHLDLRGSNPKDPESVIAVRQKEAAIISEWVQQHWQRLSKKLEL</sequence>
<organism evidence="7 8">
    <name type="scientific">Clavelina lepadiformis</name>
    <name type="common">Light-bulb sea squirt</name>
    <name type="synonym">Ascidia lepadiformis</name>
    <dbReference type="NCBI Taxonomy" id="159417"/>
    <lineage>
        <taxon>Eukaryota</taxon>
        <taxon>Metazoa</taxon>
        <taxon>Chordata</taxon>
        <taxon>Tunicata</taxon>
        <taxon>Ascidiacea</taxon>
        <taxon>Aplousobranchia</taxon>
        <taxon>Clavelinidae</taxon>
        <taxon>Clavelina</taxon>
    </lineage>
</organism>
<keyword evidence="8" id="KW-1185">Reference proteome</keyword>
<evidence type="ECO:0000256" key="4">
    <source>
        <dbReference type="ARBA" id="ARBA00022801"/>
    </source>
</evidence>
<reference evidence="7 8" key="1">
    <citation type="submission" date="2024-02" db="EMBL/GenBank/DDBJ databases">
        <authorList>
            <person name="Daric V."/>
            <person name="Darras S."/>
        </authorList>
    </citation>
    <scope>NUCLEOTIDE SEQUENCE [LARGE SCALE GENOMIC DNA]</scope>
</reference>
<keyword evidence="5" id="KW-0325">Glycoprotein</keyword>
<gene>
    <name evidence="7" type="ORF">CVLEPA_LOCUS4659</name>
</gene>